<keyword evidence="2" id="KW-1185">Reference proteome</keyword>
<dbReference type="KEGG" id="rpm:RSPPHO_02438"/>
<evidence type="ECO:0000313" key="1">
    <source>
        <dbReference type="EMBL" id="CCG09064.1"/>
    </source>
</evidence>
<sequence>MKLAVVSEPAVAPFRSATGAWLLVQVVVVPTRYCAWVVGDPVPLPEVAALPDV</sequence>
<name>H6SM49_PARPM</name>
<accession>H6SM49</accession>
<dbReference type="HOGENOM" id="CLU_3065666_0_0_5"/>
<dbReference type="AlphaFoldDB" id="H6SM49"/>
<organism evidence="1 2">
    <name type="scientific">Pararhodospirillum photometricum DSM 122</name>
    <dbReference type="NCBI Taxonomy" id="1150469"/>
    <lineage>
        <taxon>Bacteria</taxon>
        <taxon>Pseudomonadati</taxon>
        <taxon>Pseudomonadota</taxon>
        <taxon>Alphaproteobacteria</taxon>
        <taxon>Rhodospirillales</taxon>
        <taxon>Rhodospirillaceae</taxon>
        <taxon>Pararhodospirillum</taxon>
    </lineage>
</organism>
<dbReference type="Proteomes" id="UP000033220">
    <property type="component" value="Chromosome DSM 122"/>
</dbReference>
<evidence type="ECO:0000313" key="2">
    <source>
        <dbReference type="Proteomes" id="UP000033220"/>
    </source>
</evidence>
<dbReference type="EMBL" id="HE663493">
    <property type="protein sequence ID" value="CCG09064.1"/>
    <property type="molecule type" value="Genomic_DNA"/>
</dbReference>
<reference evidence="1 2" key="1">
    <citation type="submission" date="2012-02" db="EMBL/GenBank/DDBJ databases">
        <title>Shotgun genome sequence of Phaeospirillum photometricum DSM 122.</title>
        <authorList>
            <person name="Duquesne K."/>
            <person name="Sturgis J."/>
        </authorList>
    </citation>
    <scope>NUCLEOTIDE SEQUENCE [LARGE SCALE GENOMIC DNA]</scope>
    <source>
        <strain evidence="2">DSM122</strain>
    </source>
</reference>
<proteinExistence type="predicted"/>
<protein>
    <submittedName>
        <fullName evidence="1">Uncharacterized protein</fullName>
    </submittedName>
</protein>
<gene>
    <name evidence="1" type="ORF">RSPPHO_02438</name>
</gene>